<dbReference type="PANTHER" id="PTHR43369:SF2">
    <property type="entry name" value="PHOSPHORIBOSYLGLYCINAMIDE FORMYLTRANSFERASE"/>
    <property type="match status" value="1"/>
</dbReference>
<dbReference type="EC" id="2.1.2.2" evidence="4"/>
<accession>A0ABT0VFZ4</accession>
<feature type="binding site" evidence="4">
    <location>
        <position position="108"/>
    </location>
    <ligand>
        <name>(6R)-10-formyltetrahydrofolate</name>
        <dbReference type="ChEBI" id="CHEBI:195366"/>
    </ligand>
</feature>
<dbReference type="CDD" id="cd08645">
    <property type="entry name" value="FMT_core_GART"/>
    <property type="match status" value="1"/>
</dbReference>
<feature type="active site" description="Proton donor" evidence="4">
    <location>
        <position position="110"/>
    </location>
</feature>
<proteinExistence type="inferred from homology"/>
<dbReference type="EMBL" id="JAGMVS010000039">
    <property type="protein sequence ID" value="MCM2436758.1"/>
    <property type="molecule type" value="Genomic_DNA"/>
</dbReference>
<evidence type="ECO:0000256" key="2">
    <source>
        <dbReference type="ARBA" id="ARBA00022679"/>
    </source>
</evidence>
<name>A0ABT0VFZ4_9LACO</name>
<feature type="binding site" evidence="4">
    <location>
        <begin position="13"/>
        <end position="15"/>
    </location>
    <ligand>
        <name>N(1)-(5-phospho-beta-D-ribosyl)glycinamide</name>
        <dbReference type="ChEBI" id="CHEBI:143788"/>
    </ligand>
</feature>
<evidence type="ECO:0000256" key="4">
    <source>
        <dbReference type="HAMAP-Rule" id="MF_01930"/>
    </source>
</evidence>
<evidence type="ECO:0000256" key="3">
    <source>
        <dbReference type="ARBA" id="ARBA00022755"/>
    </source>
</evidence>
<keyword evidence="7" id="KW-1185">Reference proteome</keyword>
<feature type="domain" description="Formyl transferase N-terminal" evidence="5">
    <location>
        <begin position="4"/>
        <end position="183"/>
    </location>
</feature>
<dbReference type="Proteomes" id="UP001057481">
    <property type="component" value="Unassembled WGS sequence"/>
</dbReference>
<dbReference type="InterPro" id="IPR004607">
    <property type="entry name" value="GART"/>
</dbReference>
<dbReference type="RefSeq" id="WP_205143280.1">
    <property type="nucleotide sequence ID" value="NZ_JAFBDN010000004.1"/>
</dbReference>
<comment type="similarity">
    <text evidence="4">Belongs to the GART family.</text>
</comment>
<dbReference type="Gene3D" id="3.40.50.170">
    <property type="entry name" value="Formyl transferase, N-terminal domain"/>
    <property type="match status" value="1"/>
</dbReference>
<keyword evidence="3 4" id="KW-0658">Purine biosynthesis</keyword>
<dbReference type="NCBIfam" id="TIGR00639">
    <property type="entry name" value="PurN"/>
    <property type="match status" value="1"/>
</dbReference>
<gene>
    <name evidence="4 6" type="primary">purN</name>
    <name evidence="6" type="ORF">KAK10_02275</name>
</gene>
<evidence type="ECO:0000259" key="5">
    <source>
        <dbReference type="Pfam" id="PF00551"/>
    </source>
</evidence>
<comment type="function">
    <text evidence="4">Catalyzes the transfer of a formyl group from 10-formyltetrahydrofolate to 5-phospho-ribosyl-glycinamide (GAR), producing 5-phospho-ribosyl-N-formylglycinamide (FGAR) and tetrahydrofolate.</text>
</comment>
<feature type="binding site" evidence="4">
    <location>
        <position position="61"/>
    </location>
    <ligand>
        <name>(6R)-10-formyltetrahydrofolate</name>
        <dbReference type="ChEBI" id="CHEBI:195366"/>
    </ligand>
</feature>
<dbReference type="HAMAP" id="MF_01930">
    <property type="entry name" value="PurN"/>
    <property type="match status" value="1"/>
</dbReference>
<keyword evidence="2 4" id="KW-0808">Transferase</keyword>
<evidence type="ECO:0000313" key="6">
    <source>
        <dbReference type="EMBL" id="MCM2436758.1"/>
    </source>
</evidence>
<sequence length="190" mass="20728">MVTKIAIFASGTGTNFSALHQAIINQKLPAKISLVVVDQPNAPVIAKAQALGIPVFIVNYRAYAEKKLAELAIIEQLNLHRVTLILLAGYMRILTPTLITAYPNQIINIHPALLPNFPGRHGILDAYQANVKLTGVTVHYVDTGIDTGTIIQQMTVPRLATDTLADLEKRIHAAEHQLYPAVLAKLLSEE</sequence>
<feature type="binding site" evidence="4">
    <location>
        <begin position="91"/>
        <end position="94"/>
    </location>
    <ligand>
        <name>(6R)-10-formyltetrahydrofolate</name>
        <dbReference type="ChEBI" id="CHEBI:195366"/>
    </ligand>
</feature>
<dbReference type="InterPro" id="IPR036477">
    <property type="entry name" value="Formyl_transf_N_sf"/>
</dbReference>
<protein>
    <recommendedName>
        <fullName evidence="4">Phosphoribosylglycinamide formyltransferase</fullName>
        <ecNumber evidence="4">2.1.2.2</ecNumber>
    </recommendedName>
    <alternativeName>
        <fullName evidence="4">5'-phosphoribosylglycinamide transformylase</fullName>
    </alternativeName>
    <alternativeName>
        <fullName evidence="4">GAR transformylase</fullName>
        <shortName evidence="4">GART</shortName>
    </alternativeName>
</protein>
<comment type="pathway">
    <text evidence="1 4">Purine metabolism; IMP biosynthesis via de novo pathway; N(2)-formyl-N(1)-(5-phospho-D-ribosyl)glycinamide from N(1)-(5-phospho-D-ribosyl)glycinamide (10-formyl THF route): step 1/1.</text>
</comment>
<dbReference type="SUPFAM" id="SSF53328">
    <property type="entry name" value="Formyltransferase"/>
    <property type="match status" value="1"/>
</dbReference>
<dbReference type="GO" id="GO:0004644">
    <property type="term" value="F:phosphoribosylglycinamide formyltransferase activity"/>
    <property type="evidence" value="ECO:0007669"/>
    <property type="project" value="UniProtKB-EC"/>
</dbReference>
<evidence type="ECO:0000313" key="7">
    <source>
        <dbReference type="Proteomes" id="UP001057481"/>
    </source>
</evidence>
<comment type="caution">
    <text evidence="6">The sequence shown here is derived from an EMBL/GenBank/DDBJ whole genome shotgun (WGS) entry which is preliminary data.</text>
</comment>
<evidence type="ECO:0000256" key="1">
    <source>
        <dbReference type="ARBA" id="ARBA00005054"/>
    </source>
</evidence>
<dbReference type="InterPro" id="IPR002376">
    <property type="entry name" value="Formyl_transf_N"/>
</dbReference>
<comment type="catalytic activity">
    <reaction evidence="4">
        <text>N(1)-(5-phospho-beta-D-ribosyl)glycinamide + (6R)-10-formyltetrahydrofolate = N(2)-formyl-N(1)-(5-phospho-beta-D-ribosyl)glycinamide + (6S)-5,6,7,8-tetrahydrofolate + H(+)</text>
        <dbReference type="Rhea" id="RHEA:15053"/>
        <dbReference type="ChEBI" id="CHEBI:15378"/>
        <dbReference type="ChEBI" id="CHEBI:57453"/>
        <dbReference type="ChEBI" id="CHEBI:143788"/>
        <dbReference type="ChEBI" id="CHEBI:147286"/>
        <dbReference type="ChEBI" id="CHEBI:195366"/>
        <dbReference type="EC" id="2.1.2.2"/>
    </reaction>
</comment>
<organism evidence="6 7">
    <name type="scientific">Periweissella beninensis</name>
    <dbReference type="NCBI Taxonomy" id="504936"/>
    <lineage>
        <taxon>Bacteria</taxon>
        <taxon>Bacillati</taxon>
        <taxon>Bacillota</taxon>
        <taxon>Bacilli</taxon>
        <taxon>Lactobacillales</taxon>
        <taxon>Lactobacillaceae</taxon>
        <taxon>Periweissella</taxon>
    </lineage>
</organism>
<reference evidence="6" key="1">
    <citation type="submission" date="2021-04" db="EMBL/GenBank/DDBJ databases">
        <title>Taxonomic assessment of Weissella genus.</title>
        <authorList>
            <person name="Fanelli F."/>
            <person name="Chieffi D."/>
            <person name="Dell'Aquila A."/>
            <person name="Gyu-Sung C."/>
            <person name="Franz C.M.A.P."/>
            <person name="Fusco V."/>
        </authorList>
    </citation>
    <scope>NUCLEOTIDE SEQUENCE</scope>
    <source>
        <strain evidence="6">LMG 25373</strain>
    </source>
</reference>
<dbReference type="PANTHER" id="PTHR43369">
    <property type="entry name" value="PHOSPHORIBOSYLGLYCINAMIDE FORMYLTRANSFERASE"/>
    <property type="match status" value="1"/>
</dbReference>
<feature type="site" description="Raises pKa of active site His" evidence="4">
    <location>
        <position position="146"/>
    </location>
</feature>
<dbReference type="Pfam" id="PF00551">
    <property type="entry name" value="Formyl_trans_N"/>
    <property type="match status" value="1"/>
</dbReference>